<dbReference type="InterPro" id="IPR050499">
    <property type="entry name" value="PEP-utilizing_PTS_enzyme"/>
</dbReference>
<dbReference type="NCBIfam" id="TIGR01417">
    <property type="entry name" value="PTS_I_fam"/>
    <property type="match status" value="1"/>
</dbReference>
<dbReference type="GO" id="GO:0008965">
    <property type="term" value="F:phosphoenolpyruvate-protein phosphotransferase activity"/>
    <property type="evidence" value="ECO:0007669"/>
    <property type="project" value="UniProtKB-EC"/>
</dbReference>
<dbReference type="InterPro" id="IPR006318">
    <property type="entry name" value="PTS_EI-like"/>
</dbReference>
<feature type="binding site" evidence="20">
    <location>
        <position position="454"/>
    </location>
    <ligand>
        <name>Mg(2+)</name>
        <dbReference type="ChEBI" id="CHEBI:18420"/>
    </ligand>
</feature>
<evidence type="ECO:0000256" key="10">
    <source>
        <dbReference type="ARBA" id="ARBA00022597"/>
    </source>
</evidence>
<dbReference type="EC" id="2.7.3.9" evidence="6 17"/>
<evidence type="ECO:0000259" key="22">
    <source>
        <dbReference type="Pfam" id="PF02896"/>
    </source>
</evidence>
<evidence type="ECO:0000256" key="1">
    <source>
        <dbReference type="ARBA" id="ARBA00000683"/>
    </source>
</evidence>
<dbReference type="AlphaFoldDB" id="A0A212KDR6"/>
<evidence type="ECO:0000256" key="11">
    <source>
        <dbReference type="ARBA" id="ARBA00022679"/>
    </source>
</evidence>
<evidence type="ECO:0000256" key="19">
    <source>
        <dbReference type="PIRSR" id="PIRSR000732-2"/>
    </source>
</evidence>
<evidence type="ECO:0000256" key="3">
    <source>
        <dbReference type="ARBA" id="ARBA00002728"/>
    </source>
</evidence>
<keyword evidence="14 17" id="KW-0418">Kinase</keyword>
<evidence type="ECO:0000256" key="15">
    <source>
        <dbReference type="ARBA" id="ARBA00022842"/>
    </source>
</evidence>
<dbReference type="SUPFAM" id="SSF51621">
    <property type="entry name" value="Phosphoenolpyruvate/pyruvate domain"/>
    <property type="match status" value="1"/>
</dbReference>
<dbReference type="SUPFAM" id="SSF52009">
    <property type="entry name" value="Phosphohistidine domain"/>
    <property type="match status" value="1"/>
</dbReference>
<dbReference type="InterPro" id="IPR015813">
    <property type="entry name" value="Pyrv/PenolPyrv_kinase-like_dom"/>
</dbReference>
<feature type="active site" description="Tele-phosphohistidine intermediate" evidence="18">
    <location>
        <position position="188"/>
    </location>
</feature>
<evidence type="ECO:0000256" key="7">
    <source>
        <dbReference type="ARBA" id="ARBA00016544"/>
    </source>
</evidence>
<feature type="binding site" evidence="19">
    <location>
        <position position="331"/>
    </location>
    <ligand>
        <name>phosphoenolpyruvate</name>
        <dbReference type="ChEBI" id="CHEBI:58702"/>
    </ligand>
</feature>
<feature type="domain" description="Phosphotransferase system enzyme I N-terminal" evidence="23">
    <location>
        <begin position="5"/>
        <end position="126"/>
    </location>
</feature>
<comment type="function">
    <text evidence="3 17">General (non sugar-specific) component of the phosphoenolpyruvate-dependent sugar phosphotransferase system (sugar PTS). This major carbohydrate active-transport system catalyzes the phosphorylation of incoming sugar substrates concomitantly with their translocation across the cell membrane. Enzyme I transfers the phosphoryl group from phosphoenolpyruvate (PEP) to the phosphoryl carrier protein (HPr).</text>
</comment>
<dbReference type="GO" id="GO:0005737">
    <property type="term" value="C:cytoplasm"/>
    <property type="evidence" value="ECO:0007669"/>
    <property type="project" value="UniProtKB-SubCell"/>
</dbReference>
<dbReference type="SUPFAM" id="SSF47831">
    <property type="entry name" value="Enzyme I of the PEP:sugar phosphotransferase system HPr-binding (sub)domain"/>
    <property type="match status" value="1"/>
</dbReference>
<dbReference type="PRINTS" id="PR01736">
    <property type="entry name" value="PHPHTRNFRASE"/>
</dbReference>
<comment type="cofactor">
    <cofactor evidence="2 17 20">
        <name>Mg(2+)</name>
        <dbReference type="ChEBI" id="CHEBI:18420"/>
    </cofactor>
</comment>
<evidence type="ECO:0000256" key="9">
    <source>
        <dbReference type="ARBA" id="ARBA00022490"/>
    </source>
</evidence>
<evidence type="ECO:0000259" key="23">
    <source>
        <dbReference type="Pfam" id="PF05524"/>
    </source>
</evidence>
<reference evidence="24" key="1">
    <citation type="submission" date="2016-04" db="EMBL/GenBank/DDBJ databases">
        <authorList>
            <person name="Evans L.H."/>
            <person name="Alamgir A."/>
            <person name="Owens N."/>
            <person name="Weber N.D."/>
            <person name="Virtaneva K."/>
            <person name="Barbian K."/>
            <person name="Babar A."/>
            <person name="Rosenke K."/>
        </authorList>
    </citation>
    <scope>NUCLEOTIDE SEQUENCE</scope>
    <source>
        <strain evidence="24">86</strain>
    </source>
</reference>
<keyword evidence="13 17" id="KW-0479">Metal-binding</keyword>
<comment type="catalytic activity">
    <reaction evidence="1 17">
        <text>L-histidyl-[protein] + phosphoenolpyruvate = N(pros)-phospho-L-histidyl-[protein] + pyruvate</text>
        <dbReference type="Rhea" id="RHEA:23880"/>
        <dbReference type="Rhea" id="RHEA-COMP:9745"/>
        <dbReference type="Rhea" id="RHEA-COMP:9746"/>
        <dbReference type="ChEBI" id="CHEBI:15361"/>
        <dbReference type="ChEBI" id="CHEBI:29979"/>
        <dbReference type="ChEBI" id="CHEBI:58702"/>
        <dbReference type="ChEBI" id="CHEBI:64837"/>
        <dbReference type="EC" id="2.7.3.9"/>
    </reaction>
</comment>
<dbReference type="Pfam" id="PF05524">
    <property type="entry name" value="PEP-utilisers_N"/>
    <property type="match status" value="1"/>
</dbReference>
<dbReference type="InterPro" id="IPR040442">
    <property type="entry name" value="Pyrv_kinase-like_dom_sf"/>
</dbReference>
<evidence type="ECO:0000313" key="24">
    <source>
        <dbReference type="EMBL" id="SBW09748.1"/>
    </source>
</evidence>
<evidence type="ECO:0000256" key="8">
    <source>
        <dbReference type="ARBA" id="ARBA00022448"/>
    </source>
</evidence>
<sequence>MKEIRGLPGAKGRALHKAVVLTKRSPQPERRPVADPEVEIARFEALRAAYAGELRELREKALASTGQEAADIMKAYADIAGDNLFFKKPIKLVREEAVDAGWAVAQERDRVCRKFAAMEDPYMKARADDVRNVCDELIRRLDGEGALADDGEGAAIFVAEDLTPEDTVRLDKSRLGGFITERGGVTSHAVILAKTLGIPAVVGAAGILEAVRAGQDIYLNGDDGFALVDPDADAVAEFTRASAAQETVRARWREAAAKPAVTPDGHTVSVCINSGDTDSLKGFRADLCDGVGLFRTEFLFMDQDDYPSEELQYRAYRAVAEAAAGKEVIIRTLDIGGDKQLGYMDLPKEANPFLGYRAIRICLDREEVFQTQLRALLRAALHGYVKIMFPMIVTLEELRAAKAAVERARASLKAEGVPCADYVPLGIMIETPAAVLLSDVLAEEADFFSIGTNDLIQYTTATDRMNERVQYLYDPCNLSVLRAIHTVIQNGHRAGIPVGMCGEAASDERLLPLLLAMGLDEFSMVPAQVGRVKHFIQNTAFASLNCLPAEVLGQREIGEAKRILALYEKEGL</sequence>
<evidence type="ECO:0000256" key="13">
    <source>
        <dbReference type="ARBA" id="ARBA00022723"/>
    </source>
</evidence>
<dbReference type="GO" id="GO:0016301">
    <property type="term" value="F:kinase activity"/>
    <property type="evidence" value="ECO:0007669"/>
    <property type="project" value="UniProtKB-KW"/>
</dbReference>
<keyword evidence="10 17" id="KW-0762">Sugar transport</keyword>
<evidence type="ECO:0000256" key="17">
    <source>
        <dbReference type="PIRNR" id="PIRNR000732"/>
    </source>
</evidence>
<evidence type="ECO:0000256" key="5">
    <source>
        <dbReference type="ARBA" id="ARBA00007837"/>
    </source>
</evidence>
<feature type="binding site" evidence="19">
    <location>
        <position position="464"/>
    </location>
    <ligand>
        <name>phosphoenolpyruvate</name>
        <dbReference type="ChEBI" id="CHEBI:58702"/>
    </ligand>
</feature>
<proteinExistence type="inferred from homology"/>
<gene>
    <name evidence="24" type="primary">ptsI</name>
    <name evidence="24" type="ORF">KL86CLO1_12728</name>
</gene>
<dbReference type="Pfam" id="PF02896">
    <property type="entry name" value="PEP-utilizers_C"/>
    <property type="match status" value="1"/>
</dbReference>
<keyword evidence="12 17" id="KW-0598">Phosphotransferase system</keyword>
<evidence type="ECO:0000256" key="12">
    <source>
        <dbReference type="ARBA" id="ARBA00022683"/>
    </source>
</evidence>
<evidence type="ECO:0000256" key="16">
    <source>
        <dbReference type="ARBA" id="ARBA00033235"/>
    </source>
</evidence>
<dbReference type="GO" id="GO:0009401">
    <property type="term" value="P:phosphoenolpyruvate-dependent sugar phosphotransferase system"/>
    <property type="evidence" value="ECO:0007669"/>
    <property type="project" value="UniProtKB-KW"/>
</dbReference>
<dbReference type="InterPro" id="IPR008279">
    <property type="entry name" value="PEP-util_enz_mobile_dom"/>
</dbReference>
<name>A0A212KDR6_9FIRM</name>
<dbReference type="EMBL" id="FLUN01000001">
    <property type="protein sequence ID" value="SBW09748.1"/>
    <property type="molecule type" value="Genomic_DNA"/>
</dbReference>
<dbReference type="InterPro" id="IPR036618">
    <property type="entry name" value="PtsI_HPr-bd_sf"/>
</dbReference>
<dbReference type="InterPro" id="IPR008731">
    <property type="entry name" value="PTS_EIN"/>
</dbReference>
<evidence type="ECO:0000256" key="4">
    <source>
        <dbReference type="ARBA" id="ARBA00004496"/>
    </source>
</evidence>
<keyword evidence="9 17" id="KW-0963">Cytoplasm</keyword>
<protein>
    <recommendedName>
        <fullName evidence="7 17">Phosphoenolpyruvate-protein phosphotransferase</fullName>
        <ecNumber evidence="6 17">2.7.3.9</ecNumber>
    </recommendedName>
    <alternativeName>
        <fullName evidence="16 17">Phosphotransferase system, enzyme I</fullName>
    </alternativeName>
</protein>
<dbReference type="InterPro" id="IPR036637">
    <property type="entry name" value="Phosphohistidine_dom_sf"/>
</dbReference>
<evidence type="ECO:0000256" key="20">
    <source>
        <dbReference type="PIRSR" id="PIRSR000732-3"/>
    </source>
</evidence>
<keyword evidence="24" id="KW-0670">Pyruvate</keyword>
<feature type="domain" description="PEP-utilising enzyme mobile" evidence="21">
    <location>
        <begin position="154"/>
        <end position="224"/>
    </location>
</feature>
<feature type="binding site" evidence="20">
    <location>
        <position position="430"/>
    </location>
    <ligand>
        <name>Mg(2+)</name>
        <dbReference type="ChEBI" id="CHEBI:18420"/>
    </ligand>
</feature>
<feature type="domain" description="PEP-utilising enzyme C-terminal" evidence="22">
    <location>
        <begin position="250"/>
        <end position="539"/>
    </location>
</feature>
<dbReference type="InterPro" id="IPR000121">
    <property type="entry name" value="PEP_util_C"/>
</dbReference>
<comment type="subcellular location">
    <subcellularLocation>
        <location evidence="4 17">Cytoplasm</location>
    </subcellularLocation>
</comment>
<dbReference type="Pfam" id="PF00391">
    <property type="entry name" value="PEP-utilizers"/>
    <property type="match status" value="1"/>
</dbReference>
<dbReference type="PANTHER" id="PTHR46244">
    <property type="entry name" value="PHOSPHOENOLPYRUVATE-PROTEIN PHOSPHOTRANSFERASE"/>
    <property type="match status" value="1"/>
</dbReference>
<evidence type="ECO:0000256" key="6">
    <source>
        <dbReference type="ARBA" id="ARBA00012232"/>
    </source>
</evidence>
<accession>A0A212KDR6</accession>
<dbReference type="Gene3D" id="3.20.20.60">
    <property type="entry name" value="Phosphoenolpyruvate-binding domains"/>
    <property type="match status" value="1"/>
</dbReference>
<evidence type="ECO:0000256" key="14">
    <source>
        <dbReference type="ARBA" id="ARBA00022777"/>
    </source>
</evidence>
<dbReference type="PANTHER" id="PTHR46244:SF3">
    <property type="entry name" value="PHOSPHOENOLPYRUVATE-PROTEIN PHOSPHOTRANSFERASE"/>
    <property type="match status" value="1"/>
</dbReference>
<dbReference type="Gene3D" id="1.10.274.10">
    <property type="entry name" value="PtsI, HPr-binding domain"/>
    <property type="match status" value="1"/>
</dbReference>
<evidence type="ECO:0000256" key="2">
    <source>
        <dbReference type="ARBA" id="ARBA00001946"/>
    </source>
</evidence>
<feature type="binding site" evidence="19">
    <location>
        <begin position="453"/>
        <end position="454"/>
    </location>
    <ligand>
        <name>phosphoenolpyruvate</name>
        <dbReference type="ChEBI" id="CHEBI:58702"/>
    </ligand>
</feature>
<keyword evidence="8 17" id="KW-0813">Transport</keyword>
<keyword evidence="15 17" id="KW-0460">Magnesium</keyword>
<comment type="similarity">
    <text evidence="5 17">Belongs to the PEP-utilizing enzyme family.</text>
</comment>
<evidence type="ECO:0000256" key="18">
    <source>
        <dbReference type="PIRSR" id="PIRSR000732-1"/>
    </source>
</evidence>
<dbReference type="PIRSF" id="PIRSF000732">
    <property type="entry name" value="PTS_enzyme_I"/>
    <property type="match status" value="1"/>
</dbReference>
<dbReference type="GO" id="GO:0046872">
    <property type="term" value="F:metal ion binding"/>
    <property type="evidence" value="ECO:0007669"/>
    <property type="project" value="UniProtKB-KW"/>
</dbReference>
<dbReference type="Gene3D" id="3.50.30.10">
    <property type="entry name" value="Phosphohistidine domain"/>
    <property type="match status" value="1"/>
</dbReference>
<dbReference type="InterPro" id="IPR024692">
    <property type="entry name" value="PTS_EI"/>
</dbReference>
<feature type="active site" description="Proton donor" evidence="18">
    <location>
        <position position="501"/>
    </location>
</feature>
<organism evidence="24">
    <name type="scientific">uncultured Eubacteriales bacterium</name>
    <dbReference type="NCBI Taxonomy" id="172733"/>
    <lineage>
        <taxon>Bacteria</taxon>
        <taxon>Bacillati</taxon>
        <taxon>Bacillota</taxon>
        <taxon>Clostridia</taxon>
        <taxon>Eubacteriales</taxon>
        <taxon>environmental samples</taxon>
    </lineage>
</organism>
<keyword evidence="11 17" id="KW-0808">Transferase</keyword>
<feature type="binding site" evidence="19">
    <location>
        <position position="295"/>
    </location>
    <ligand>
        <name>phosphoenolpyruvate</name>
        <dbReference type="ChEBI" id="CHEBI:58702"/>
    </ligand>
</feature>
<evidence type="ECO:0000259" key="21">
    <source>
        <dbReference type="Pfam" id="PF00391"/>
    </source>
</evidence>